<keyword evidence="2" id="KW-1185">Reference proteome</keyword>
<comment type="caution">
    <text evidence="1">The sequence shown here is derived from an EMBL/GenBank/DDBJ whole genome shotgun (WGS) entry which is preliminary data.</text>
</comment>
<proteinExistence type="predicted"/>
<dbReference type="Gene3D" id="3.60.10.10">
    <property type="entry name" value="Endonuclease/exonuclease/phosphatase"/>
    <property type="match status" value="1"/>
</dbReference>
<accession>A0AAV2S2U1</accession>
<protein>
    <recommendedName>
        <fullName evidence="3">Craniofacial development protein 2-like</fullName>
    </recommendedName>
</protein>
<dbReference type="AlphaFoldDB" id="A0AAV2S2U1"/>
<gene>
    <name evidence="1" type="ORF">MNOR_LOCUS31064</name>
</gene>
<evidence type="ECO:0008006" key="3">
    <source>
        <dbReference type="Google" id="ProtNLM"/>
    </source>
</evidence>
<sequence>MVRKNIENRTVKVSEGCNEIEELTIRTETKKRVLNIITLYGKTERAGKEKNCRPVLSSRRNHKNIEGLGEEYILIGDLNSKIGNKEDGINGNNEGKNEAGKALLDLEQKVKGIIVNRTQKCKGKWTRINTQNEKEKSILDYVMTREPI</sequence>
<dbReference type="Proteomes" id="UP001497623">
    <property type="component" value="Unassembled WGS sequence"/>
</dbReference>
<evidence type="ECO:0000313" key="1">
    <source>
        <dbReference type="EMBL" id="CAL4152725.1"/>
    </source>
</evidence>
<name>A0AAV2S2U1_MEGNR</name>
<evidence type="ECO:0000313" key="2">
    <source>
        <dbReference type="Proteomes" id="UP001497623"/>
    </source>
</evidence>
<dbReference type="EMBL" id="CAXKWB010039205">
    <property type="protein sequence ID" value="CAL4152725.1"/>
    <property type="molecule type" value="Genomic_DNA"/>
</dbReference>
<reference evidence="1 2" key="1">
    <citation type="submission" date="2024-05" db="EMBL/GenBank/DDBJ databases">
        <authorList>
            <person name="Wallberg A."/>
        </authorList>
    </citation>
    <scope>NUCLEOTIDE SEQUENCE [LARGE SCALE GENOMIC DNA]</scope>
</reference>
<dbReference type="InterPro" id="IPR036691">
    <property type="entry name" value="Endo/exonu/phosph_ase_sf"/>
</dbReference>
<organism evidence="1 2">
    <name type="scientific">Meganyctiphanes norvegica</name>
    <name type="common">Northern krill</name>
    <name type="synonym">Thysanopoda norvegica</name>
    <dbReference type="NCBI Taxonomy" id="48144"/>
    <lineage>
        <taxon>Eukaryota</taxon>
        <taxon>Metazoa</taxon>
        <taxon>Ecdysozoa</taxon>
        <taxon>Arthropoda</taxon>
        <taxon>Crustacea</taxon>
        <taxon>Multicrustacea</taxon>
        <taxon>Malacostraca</taxon>
        <taxon>Eumalacostraca</taxon>
        <taxon>Eucarida</taxon>
        <taxon>Euphausiacea</taxon>
        <taxon>Euphausiidae</taxon>
        <taxon>Meganyctiphanes</taxon>
    </lineage>
</organism>